<accession>A0ABT3YJN9</accession>
<organism evidence="1 2">
    <name type="scientific">Hoeflea ulvae</name>
    <dbReference type="NCBI Taxonomy" id="2983764"/>
    <lineage>
        <taxon>Bacteria</taxon>
        <taxon>Pseudomonadati</taxon>
        <taxon>Pseudomonadota</taxon>
        <taxon>Alphaproteobacteria</taxon>
        <taxon>Hyphomicrobiales</taxon>
        <taxon>Rhizobiaceae</taxon>
        <taxon>Hoeflea</taxon>
    </lineage>
</organism>
<evidence type="ECO:0000313" key="2">
    <source>
        <dbReference type="Proteomes" id="UP001081283"/>
    </source>
</evidence>
<dbReference type="EMBL" id="JAOVZQ010000001">
    <property type="protein sequence ID" value="MCY0096110.1"/>
    <property type="molecule type" value="Genomic_DNA"/>
</dbReference>
<sequence length="415" mass="47196">MAIKLATWNLEWFGQLLQGKTRTIPTLSRPVDTAEGRARQKLERQQIATEIRLVNPDILCMQEGPSTTRVELLRAFCDDDLGGEWRVIERGPTDRGGYRVRGAQGIWFLVRSSRMQELSPALLPQESWQEATEYESRHWPEQPGEHAKKWPIVHPWFKPKQPDPEDDFGEGDPPIDLFENEHSHFRWPQTLVCTIAGKRFDLIGVHLKSKFSKSNYAKAGKAVRKPPDERTRADKKLILAVEQEAVEARVKISTEIVNIRYFIENRFRGEPHPAIFVMGDMNDGVGKEYFERRMLFHDLISNLQGDVFFARQFLNHALFDYMMEDGSAYRWSTEFEDAWEPGVDARILIDHIMFTQAVVGAKAMDTIGLQVKSKAGQVEHAAHVAANTPLAGTGGHTSDHRPVSVVVSTREDAVA</sequence>
<gene>
    <name evidence="1" type="ORF">OEG82_19120</name>
</gene>
<evidence type="ECO:0000313" key="1">
    <source>
        <dbReference type="EMBL" id="MCY0096110.1"/>
    </source>
</evidence>
<dbReference type="Gene3D" id="3.60.10.10">
    <property type="entry name" value="Endonuclease/exonuclease/phosphatase"/>
    <property type="match status" value="1"/>
</dbReference>
<dbReference type="Proteomes" id="UP001081283">
    <property type="component" value="Unassembled WGS sequence"/>
</dbReference>
<dbReference type="InterPro" id="IPR036691">
    <property type="entry name" value="Endo/exonu/phosph_ase_sf"/>
</dbReference>
<proteinExistence type="predicted"/>
<reference evidence="1" key="1">
    <citation type="submission" date="2022-10" db="EMBL/GenBank/DDBJ databases">
        <title>Hoeflea sp. J2-29, isolated from marine algae.</title>
        <authorList>
            <person name="Kristyanto S."/>
            <person name="Kim J.M."/>
            <person name="Jeon C.O."/>
        </authorList>
    </citation>
    <scope>NUCLEOTIDE SEQUENCE</scope>
    <source>
        <strain evidence="1">J2-29</strain>
    </source>
</reference>
<dbReference type="RefSeq" id="WP_267613956.1">
    <property type="nucleotide sequence ID" value="NZ_JAOVZQ010000001.1"/>
</dbReference>
<protein>
    <recommendedName>
        <fullName evidence="3">Endonuclease/exonuclease/phosphatase domain-containing protein</fullName>
    </recommendedName>
</protein>
<keyword evidence="2" id="KW-1185">Reference proteome</keyword>
<dbReference type="SUPFAM" id="SSF56219">
    <property type="entry name" value="DNase I-like"/>
    <property type="match status" value="1"/>
</dbReference>
<name>A0ABT3YJN9_9HYPH</name>
<evidence type="ECO:0008006" key="3">
    <source>
        <dbReference type="Google" id="ProtNLM"/>
    </source>
</evidence>
<comment type="caution">
    <text evidence="1">The sequence shown here is derived from an EMBL/GenBank/DDBJ whole genome shotgun (WGS) entry which is preliminary data.</text>
</comment>